<organism evidence="2 3">
    <name type="scientific">Kocuria coralli</name>
    <dbReference type="NCBI Taxonomy" id="1461025"/>
    <lineage>
        <taxon>Bacteria</taxon>
        <taxon>Bacillati</taxon>
        <taxon>Actinomycetota</taxon>
        <taxon>Actinomycetes</taxon>
        <taxon>Micrococcales</taxon>
        <taxon>Micrococcaceae</taxon>
        <taxon>Kocuria</taxon>
    </lineage>
</organism>
<gene>
    <name evidence="2" type="ORF">FCK90_14655</name>
</gene>
<comment type="caution">
    <text evidence="2">The sequence shown here is derived from an EMBL/GenBank/DDBJ whole genome shotgun (WGS) entry which is preliminary data.</text>
</comment>
<dbReference type="Proteomes" id="UP000325957">
    <property type="component" value="Unassembled WGS sequence"/>
</dbReference>
<evidence type="ECO:0000313" key="2">
    <source>
        <dbReference type="EMBL" id="KAA9392960.1"/>
    </source>
</evidence>
<name>A0A5J5KUR2_9MICC</name>
<dbReference type="EMBL" id="SZWF01000037">
    <property type="protein sequence ID" value="KAA9392960.1"/>
    <property type="molecule type" value="Genomic_DNA"/>
</dbReference>
<feature type="domain" description="Thymidylate kinase-like" evidence="1">
    <location>
        <begin position="25"/>
        <end position="193"/>
    </location>
</feature>
<reference evidence="2 3" key="1">
    <citation type="submission" date="2019-05" db="EMBL/GenBank/DDBJ databases">
        <title>Kocuria coralli sp. nov., a novel actinobacterium isolated from coral reef seawater.</title>
        <authorList>
            <person name="Li J."/>
        </authorList>
    </citation>
    <scope>NUCLEOTIDE SEQUENCE [LARGE SCALE GENOMIC DNA]</scope>
    <source>
        <strain evidence="2 3">SCSIO 13007</strain>
    </source>
</reference>
<proteinExistence type="predicted"/>
<dbReference type="OrthoDB" id="9774907at2"/>
<dbReference type="AlphaFoldDB" id="A0A5J5KUR2"/>
<keyword evidence="3" id="KW-1185">Reference proteome</keyword>
<accession>A0A5J5KUR2</accession>
<dbReference type="SUPFAM" id="SSF52540">
    <property type="entry name" value="P-loop containing nucleoside triphosphate hydrolases"/>
    <property type="match status" value="1"/>
</dbReference>
<evidence type="ECO:0000313" key="3">
    <source>
        <dbReference type="Proteomes" id="UP000325957"/>
    </source>
</evidence>
<dbReference type="InterPro" id="IPR039430">
    <property type="entry name" value="Thymidylate_kin-like_dom"/>
</dbReference>
<evidence type="ECO:0000259" key="1">
    <source>
        <dbReference type="Pfam" id="PF02223"/>
    </source>
</evidence>
<dbReference type="Gene3D" id="3.40.50.300">
    <property type="entry name" value="P-loop containing nucleotide triphosphate hydrolases"/>
    <property type="match status" value="1"/>
</dbReference>
<dbReference type="InterPro" id="IPR027417">
    <property type="entry name" value="P-loop_NTPase"/>
</dbReference>
<dbReference type="Pfam" id="PF02223">
    <property type="entry name" value="Thymidylate_kin"/>
    <property type="match status" value="1"/>
</dbReference>
<protein>
    <recommendedName>
        <fullName evidence="1">Thymidylate kinase-like domain-containing protein</fullName>
    </recommendedName>
</protein>
<sequence length="221" mass="24728">MSTGRGNHMAFGNDVARRAGKVVVFEGYDGSGKSTLISELRRRLPNASIRVVGRKAESQLVDIAKILEREDQRPDPNAEILLRIAVEFERLGIVSESLQHNDIVVCDRGFVSLVSWLDYLGVERAAFESLLVQLGDYYQSALTLVCEADFETCWTRSSQREQLSRKDRLGKEVNRRYFEQYDANIHAYAASNPGCVMIDTLVNDISGSGNQMIAAIEAHEI</sequence>